<evidence type="ECO:0000256" key="2">
    <source>
        <dbReference type="ARBA" id="ARBA00005658"/>
    </source>
</evidence>
<dbReference type="InterPro" id="IPR000060">
    <property type="entry name" value="BCCT_transptr"/>
</dbReference>
<keyword evidence="5 8" id="KW-0812">Transmembrane</keyword>
<dbReference type="EMBL" id="JANATA010000017">
    <property type="protein sequence ID" value="MCP3429225.1"/>
    <property type="molecule type" value="Genomic_DNA"/>
</dbReference>
<keyword evidence="10" id="KW-1185">Reference proteome</keyword>
<feature type="transmembrane region" description="Helical" evidence="8">
    <location>
        <begin position="315"/>
        <end position="337"/>
    </location>
</feature>
<feature type="transmembrane region" description="Helical" evidence="8">
    <location>
        <begin position="143"/>
        <end position="166"/>
    </location>
</feature>
<dbReference type="Pfam" id="PF02028">
    <property type="entry name" value="BCCT"/>
    <property type="match status" value="1"/>
</dbReference>
<feature type="transmembrane region" description="Helical" evidence="8">
    <location>
        <begin position="193"/>
        <end position="213"/>
    </location>
</feature>
<comment type="similarity">
    <text evidence="2">Belongs to the BCCT transporter (TC 2.A.15) family.</text>
</comment>
<dbReference type="GO" id="GO:0005886">
    <property type="term" value="C:plasma membrane"/>
    <property type="evidence" value="ECO:0007669"/>
    <property type="project" value="UniProtKB-SubCell"/>
</dbReference>
<dbReference type="RefSeq" id="WP_254101311.1">
    <property type="nucleotide sequence ID" value="NZ_JANATA010000017.1"/>
</dbReference>
<feature type="transmembrane region" description="Helical" evidence="8">
    <location>
        <begin position="349"/>
        <end position="367"/>
    </location>
</feature>
<dbReference type="PROSITE" id="PS01303">
    <property type="entry name" value="BCCT"/>
    <property type="match status" value="1"/>
</dbReference>
<dbReference type="Proteomes" id="UP001165413">
    <property type="component" value="Unassembled WGS sequence"/>
</dbReference>
<keyword evidence="3" id="KW-0813">Transport</keyword>
<accession>A0AA41X009</accession>
<feature type="transmembrane region" description="Helical" evidence="8">
    <location>
        <begin position="448"/>
        <end position="468"/>
    </location>
</feature>
<protein>
    <submittedName>
        <fullName evidence="9">BCCT family transporter</fullName>
    </submittedName>
</protein>
<organism evidence="9 10">
    <name type="scientific">Opacimonas viscosa</name>
    <dbReference type="NCBI Taxonomy" id="2961944"/>
    <lineage>
        <taxon>Bacteria</taxon>
        <taxon>Pseudomonadati</taxon>
        <taxon>Pseudomonadota</taxon>
        <taxon>Gammaproteobacteria</taxon>
        <taxon>Alteromonadales</taxon>
        <taxon>Alteromonadaceae</taxon>
        <taxon>Opacimonas</taxon>
    </lineage>
</organism>
<evidence type="ECO:0000256" key="7">
    <source>
        <dbReference type="ARBA" id="ARBA00023136"/>
    </source>
</evidence>
<dbReference type="PANTHER" id="PTHR30047">
    <property type="entry name" value="HIGH-AFFINITY CHOLINE TRANSPORT PROTEIN-RELATED"/>
    <property type="match status" value="1"/>
</dbReference>
<evidence type="ECO:0000256" key="8">
    <source>
        <dbReference type="SAM" id="Phobius"/>
    </source>
</evidence>
<comment type="subcellular location">
    <subcellularLocation>
        <location evidence="1">Cell membrane</location>
        <topology evidence="1">Multi-pass membrane protein</topology>
    </subcellularLocation>
</comment>
<evidence type="ECO:0000256" key="1">
    <source>
        <dbReference type="ARBA" id="ARBA00004651"/>
    </source>
</evidence>
<evidence type="ECO:0000256" key="6">
    <source>
        <dbReference type="ARBA" id="ARBA00022989"/>
    </source>
</evidence>
<evidence type="ECO:0000256" key="4">
    <source>
        <dbReference type="ARBA" id="ARBA00022475"/>
    </source>
</evidence>
<evidence type="ECO:0000313" key="10">
    <source>
        <dbReference type="Proteomes" id="UP001165413"/>
    </source>
</evidence>
<keyword evidence="7 8" id="KW-0472">Membrane</keyword>
<feature type="transmembrane region" description="Helical" evidence="8">
    <location>
        <begin position="474"/>
        <end position="497"/>
    </location>
</feature>
<evidence type="ECO:0000256" key="3">
    <source>
        <dbReference type="ARBA" id="ARBA00022448"/>
    </source>
</evidence>
<evidence type="ECO:0000313" key="9">
    <source>
        <dbReference type="EMBL" id="MCP3429225.1"/>
    </source>
</evidence>
<dbReference type="GO" id="GO:0022857">
    <property type="term" value="F:transmembrane transporter activity"/>
    <property type="evidence" value="ECO:0007669"/>
    <property type="project" value="InterPro"/>
</dbReference>
<feature type="transmembrane region" description="Helical" evidence="8">
    <location>
        <begin position="233"/>
        <end position="253"/>
    </location>
</feature>
<keyword evidence="4" id="KW-1003">Cell membrane</keyword>
<gene>
    <name evidence="9" type="ORF">NLF92_09745</name>
</gene>
<evidence type="ECO:0000256" key="5">
    <source>
        <dbReference type="ARBA" id="ARBA00022692"/>
    </source>
</evidence>
<dbReference type="InterPro" id="IPR018093">
    <property type="entry name" value="BCCT_CS"/>
</dbReference>
<dbReference type="PANTHER" id="PTHR30047:SF7">
    <property type="entry name" value="HIGH-AFFINITY CHOLINE TRANSPORT PROTEIN"/>
    <property type="match status" value="1"/>
</dbReference>
<feature type="transmembrane region" description="Helical" evidence="8">
    <location>
        <begin position="265"/>
        <end position="289"/>
    </location>
</feature>
<reference evidence="9" key="1">
    <citation type="submission" date="2022-07" db="EMBL/GenBank/DDBJ databases">
        <title>Characterization of the Novel Bacterium Alteromonas immobilis LMIT006 and Alteromonas gregis LMIT007.</title>
        <authorList>
            <person name="Lin X."/>
        </authorList>
    </citation>
    <scope>NUCLEOTIDE SEQUENCE</scope>
    <source>
        <strain evidence="9">LMIT007</strain>
    </source>
</reference>
<feature type="transmembrane region" description="Helical" evidence="8">
    <location>
        <begin position="94"/>
        <end position="115"/>
    </location>
</feature>
<dbReference type="AlphaFoldDB" id="A0AA41X009"/>
<dbReference type="NCBIfam" id="TIGR00842">
    <property type="entry name" value="bcct"/>
    <property type="match status" value="1"/>
</dbReference>
<keyword evidence="6 8" id="KW-1133">Transmembrane helix</keyword>
<proteinExistence type="inferred from homology"/>
<name>A0AA41X009_9ALTE</name>
<comment type="caution">
    <text evidence="9">The sequence shown here is derived from an EMBL/GenBank/DDBJ whole genome shotgun (WGS) entry which is preliminary data.</text>
</comment>
<sequence length="655" mass="72876">MSNNKNSYNPNKLNKKVFISSSILVLLLVCATVAFPAYMESFFVSMQSYIVDTAGWFYVISVAGILVAVAYLCVSRHGHIKLGPDHAVPDYTTLTWLAMLFSAGMGIGLMFFGVAEPVMHYMAPPTAEPNSIEATREAMKMTFFHWGLHGWAIYAVVALILAYFSFRHNLPLTIRSALHPLIGDKIYSWRGDLVDVFAVISTIFGVITSLGFGVMQINSGIDYLFGTGISLNIQLMIIVFVTGLALISVCTGLDKGIKYLSQTNMILAVCLLLFVLILGPSLFLLQAFVQNLGNYLSDIVHNTFNLFAYQKTDWIGGWTIFYWAWWLSWSPFVGMFIARISRGRTIREFLTGVLFIPSGFTFIWMTVFGNSGIELIHTQGMTELADTVSADASLALFTFLETLPFTNVISFIALIMVIVFFVTSCDSGAMVIDMLASNGNNDTPLWQRFYWTIVIGVVACILLVNGGLSALQTMSIVSALPFTVVLLIAIYGTFTALSIESTKQQAMNVAVPQAPASKNDDWKKRLSIIVNFPSKSKVLGFLNDKVRPALDKVAAELQNNQINSSVLIEADKMTLVVEHVEQPDFVYTVRARTHIQPDLIEEANAEDEEQSYFRAEVHLAEGGLDYDIMSWPEEAIINDVVEQYQKHVHFLHLLK</sequence>
<feature type="transmembrane region" description="Helical" evidence="8">
    <location>
        <begin position="55"/>
        <end position="74"/>
    </location>
</feature>
<feature type="transmembrane region" description="Helical" evidence="8">
    <location>
        <begin position="408"/>
        <end position="436"/>
    </location>
</feature>